<dbReference type="InterPro" id="IPR042263">
    <property type="entry name" value="DPH1/DPH2_1"/>
</dbReference>
<accession>A0A183GHP0</accession>
<dbReference type="OrthoDB" id="1649088at2759"/>
<dbReference type="Gene3D" id="3.40.50.11850">
    <property type="entry name" value="Diphthamide synthesis DPH1/DPH2 domain 2"/>
    <property type="match status" value="1"/>
</dbReference>
<evidence type="ECO:0000313" key="12">
    <source>
        <dbReference type="EMBL" id="VDP30258.1"/>
    </source>
</evidence>
<gene>
    <name evidence="12" type="ORF">HPBE_LOCUS22089</name>
</gene>
<dbReference type="GO" id="GO:0090560">
    <property type="term" value="F:2-(3-amino-3-carboxypropyl)histidine synthase activity"/>
    <property type="evidence" value="ECO:0007669"/>
    <property type="project" value="UniProtKB-UniRule"/>
</dbReference>
<evidence type="ECO:0000256" key="11">
    <source>
        <dbReference type="PIRNR" id="PIRNR004967"/>
    </source>
</evidence>
<dbReference type="GO" id="GO:0046872">
    <property type="term" value="F:metal ion binding"/>
    <property type="evidence" value="ECO:0007669"/>
    <property type="project" value="UniProtKB-KW"/>
</dbReference>
<dbReference type="InterPro" id="IPR042265">
    <property type="entry name" value="DPH1/DPH2_3"/>
</dbReference>
<dbReference type="EMBL" id="UZAH01033641">
    <property type="protein sequence ID" value="VDP30258.1"/>
    <property type="molecule type" value="Genomic_DNA"/>
</dbReference>
<dbReference type="Gene3D" id="3.40.50.11860">
    <property type="entry name" value="Diphthamide synthesis DPH1/DPH2 domain 3"/>
    <property type="match status" value="1"/>
</dbReference>
<dbReference type="InterPro" id="IPR042264">
    <property type="entry name" value="DPH1/DPH2_2"/>
</dbReference>
<dbReference type="InterPro" id="IPR035435">
    <property type="entry name" value="DPH1/DPH2_euk_archaea"/>
</dbReference>
<dbReference type="SFLD" id="SFLDS00032">
    <property type="entry name" value="Radical_SAM_3-amino-3-carboxyp"/>
    <property type="match status" value="1"/>
</dbReference>
<proteinExistence type="inferred from homology"/>
<dbReference type="WBParaSite" id="HPBE_0002209001-mRNA-1">
    <property type="protein sequence ID" value="HPBE_0002209001-mRNA-1"/>
    <property type="gene ID" value="HPBE_0002209001"/>
</dbReference>
<comment type="cofactor">
    <cofactor evidence="11">
        <name>[4Fe-4S] cluster</name>
        <dbReference type="ChEBI" id="CHEBI:49883"/>
    </cofactor>
    <text evidence="11">Binds 1 [4Fe-4S] cluster per subunit. The cluster is coordinated with 3 cysteines and an exchangeable S-adenosyl-L-methionine.</text>
</comment>
<comment type="pathway">
    <text evidence="1 11">Protein modification; peptidyl-diphthamide biosynthesis.</text>
</comment>
<dbReference type="NCBIfam" id="TIGR00322">
    <property type="entry name" value="diphth2_R"/>
    <property type="match status" value="1"/>
</dbReference>
<dbReference type="FunFam" id="3.40.50.11850:FF:000001">
    <property type="entry name" value="2-(3-amino-3-carboxypropyl)histidine synthase subunit 1"/>
    <property type="match status" value="1"/>
</dbReference>
<comment type="similarity">
    <text evidence="2 11">Belongs to the DPH1/DPH2 family. DPH1 subfamily.</text>
</comment>
<evidence type="ECO:0000256" key="5">
    <source>
        <dbReference type="ARBA" id="ARBA00022679"/>
    </source>
</evidence>
<dbReference type="PIRSF" id="PIRSF004967">
    <property type="entry name" value="DPH1"/>
    <property type="match status" value="1"/>
</dbReference>
<evidence type="ECO:0000256" key="10">
    <source>
        <dbReference type="ARBA" id="ARBA00048403"/>
    </source>
</evidence>
<reference evidence="12 13" key="1">
    <citation type="submission" date="2018-11" db="EMBL/GenBank/DDBJ databases">
        <authorList>
            <consortium name="Pathogen Informatics"/>
        </authorList>
    </citation>
    <scope>NUCLEOTIDE SEQUENCE [LARGE SCALE GENOMIC DNA]</scope>
</reference>
<keyword evidence="9" id="KW-0411">Iron-sulfur</keyword>
<keyword evidence="11" id="KW-0004">4Fe-4S</keyword>
<evidence type="ECO:0000256" key="1">
    <source>
        <dbReference type="ARBA" id="ARBA00005156"/>
    </source>
</evidence>
<sequence length="344" mass="39086">MHSIANRSRSSCRLVQCNYSPRVPSLGGLLQALRKLNLFSIFRIAGCDLLVHYGHSCLVPIQNTEGVAMLYIFVGISISISHFVDCIRDNFTAPCRIALVSTIQFITSLQVVFDVFASDVDHEITIVLPQSKPLSPGEILGCTSPRLGDECDVAIYLGDGRFHLESLMIHNPTMKTYQYDPYSRKFTREYYDFKMLMRNRKEAIDIARKCSTFGLIQGSLGRQGNIKIVEELEQRLIAKGKRYVRVLLSEIFPGKLAKFHEVDCWVQVACPRLSIDWGVEFRKPLLSPFELVAVLVIQVPFPTSHYPMDYYSNDSLGPWTNNHESHRPLRAKRRQKVVVTGDEA</sequence>
<dbReference type="InterPro" id="IPR016435">
    <property type="entry name" value="DPH1/DPH2"/>
</dbReference>
<name>A0A183GHP0_HELPZ</name>
<dbReference type="GO" id="GO:0017183">
    <property type="term" value="P:protein histidyl modification to diphthamide"/>
    <property type="evidence" value="ECO:0007669"/>
    <property type="project" value="UniProtKB-UniRule"/>
</dbReference>
<protein>
    <recommendedName>
        <fullName evidence="4 11">2-(3-amino-3-carboxypropyl)histidine synthase subunit 1</fullName>
        <ecNumber evidence="3 11">2.5.1.108</ecNumber>
    </recommendedName>
</protein>
<dbReference type="FunFam" id="3.40.50.11860:FF:000002">
    <property type="entry name" value="2-(3-amino-3-carboxypropyl)histidine synthase subunit 1"/>
    <property type="match status" value="1"/>
</dbReference>
<evidence type="ECO:0000256" key="8">
    <source>
        <dbReference type="ARBA" id="ARBA00023004"/>
    </source>
</evidence>
<dbReference type="GO" id="GO:0051539">
    <property type="term" value="F:4 iron, 4 sulfur cluster binding"/>
    <property type="evidence" value="ECO:0007669"/>
    <property type="project" value="UniProtKB-UniRule"/>
</dbReference>
<dbReference type="EC" id="2.5.1.108" evidence="3 11"/>
<dbReference type="AlphaFoldDB" id="A0A183GHP0"/>
<evidence type="ECO:0000256" key="7">
    <source>
        <dbReference type="ARBA" id="ARBA00022723"/>
    </source>
</evidence>
<evidence type="ECO:0000256" key="3">
    <source>
        <dbReference type="ARBA" id="ARBA00012221"/>
    </source>
</evidence>
<keyword evidence="5 11" id="KW-0808">Transferase</keyword>
<evidence type="ECO:0000256" key="4">
    <source>
        <dbReference type="ARBA" id="ARBA00021915"/>
    </source>
</evidence>
<evidence type="ECO:0000313" key="13">
    <source>
        <dbReference type="Proteomes" id="UP000050761"/>
    </source>
</evidence>
<evidence type="ECO:0000256" key="6">
    <source>
        <dbReference type="ARBA" id="ARBA00022691"/>
    </source>
</evidence>
<evidence type="ECO:0000256" key="2">
    <source>
        <dbReference type="ARBA" id="ARBA00010173"/>
    </source>
</evidence>
<evidence type="ECO:0000313" key="14">
    <source>
        <dbReference type="WBParaSite" id="HPBE_0002209001-mRNA-1"/>
    </source>
</evidence>
<keyword evidence="6 11" id="KW-0949">S-adenosyl-L-methionine</keyword>
<keyword evidence="13" id="KW-1185">Reference proteome</keyword>
<organism evidence="13 14">
    <name type="scientific">Heligmosomoides polygyrus</name>
    <name type="common">Parasitic roundworm</name>
    <dbReference type="NCBI Taxonomy" id="6339"/>
    <lineage>
        <taxon>Eukaryota</taxon>
        <taxon>Metazoa</taxon>
        <taxon>Ecdysozoa</taxon>
        <taxon>Nematoda</taxon>
        <taxon>Chromadorea</taxon>
        <taxon>Rhabditida</taxon>
        <taxon>Rhabditina</taxon>
        <taxon>Rhabditomorpha</taxon>
        <taxon>Strongyloidea</taxon>
        <taxon>Heligmosomidae</taxon>
        <taxon>Heligmosomoides</taxon>
    </lineage>
</organism>
<keyword evidence="7" id="KW-0479">Metal-binding</keyword>
<dbReference type="UniPathway" id="UPA00559"/>
<comment type="catalytic activity">
    <reaction evidence="10 11">
        <text>L-histidyl-[translation elongation factor 2] + S-adenosyl-L-methionine = 2-[(3S)-amino-3-carboxypropyl]-L-histidyl-[translation elongation factor 2] + S-methyl-5'-thioadenosine + H(+)</text>
        <dbReference type="Rhea" id="RHEA:36783"/>
        <dbReference type="Rhea" id="RHEA-COMP:9748"/>
        <dbReference type="Rhea" id="RHEA-COMP:9749"/>
        <dbReference type="ChEBI" id="CHEBI:15378"/>
        <dbReference type="ChEBI" id="CHEBI:17509"/>
        <dbReference type="ChEBI" id="CHEBI:29979"/>
        <dbReference type="ChEBI" id="CHEBI:59789"/>
        <dbReference type="ChEBI" id="CHEBI:73995"/>
        <dbReference type="EC" id="2.5.1.108"/>
    </reaction>
</comment>
<keyword evidence="8" id="KW-0408">Iron</keyword>
<comment type="function">
    <text evidence="11">Catalyzes the first step of diphthamide biosynthesis, a post-translational modification of histidine which occurs in elongation factor 2.</text>
</comment>
<dbReference type="PANTHER" id="PTHR10762:SF1">
    <property type="entry name" value="2-(3-AMINO-3-CARBOXYPROPYL)HISTIDINE SYNTHASE SUBUNIT 1"/>
    <property type="match status" value="1"/>
</dbReference>
<dbReference type="Pfam" id="PF01866">
    <property type="entry name" value="Diphthamide_syn"/>
    <property type="match status" value="1"/>
</dbReference>
<dbReference type="Gene3D" id="3.40.50.11840">
    <property type="entry name" value="Diphthamide synthesis DPH1/DPH2 domain 1"/>
    <property type="match status" value="1"/>
</dbReference>
<reference evidence="14" key="2">
    <citation type="submission" date="2019-09" db="UniProtKB">
        <authorList>
            <consortium name="WormBaseParasite"/>
        </authorList>
    </citation>
    <scope>IDENTIFICATION</scope>
</reference>
<dbReference type="Proteomes" id="UP000050761">
    <property type="component" value="Unassembled WGS sequence"/>
</dbReference>
<accession>A0A3P8D907</accession>
<evidence type="ECO:0000256" key="9">
    <source>
        <dbReference type="ARBA" id="ARBA00023014"/>
    </source>
</evidence>
<dbReference type="PANTHER" id="PTHR10762">
    <property type="entry name" value="DIPHTHAMIDE BIOSYNTHESIS PROTEIN"/>
    <property type="match status" value="1"/>
</dbReference>